<dbReference type="AlphaFoldDB" id="A0A1S3ANQ8"/>
<dbReference type="GeneID" id="103127227"/>
<dbReference type="GO" id="GO:0005615">
    <property type="term" value="C:extracellular space"/>
    <property type="evidence" value="ECO:0007669"/>
    <property type="project" value="TreeGrafter"/>
</dbReference>
<dbReference type="CTD" id="124220"/>
<evidence type="ECO:0000256" key="3">
    <source>
        <dbReference type="SAM" id="SignalP"/>
    </source>
</evidence>
<dbReference type="SMART" id="SM00915">
    <property type="entry name" value="Jacalin"/>
    <property type="match status" value="1"/>
</dbReference>
<dbReference type="PANTHER" id="PTHR33589">
    <property type="entry name" value="OS11G0524900 PROTEIN"/>
    <property type="match status" value="1"/>
</dbReference>
<evidence type="ECO:0000259" key="4">
    <source>
        <dbReference type="PROSITE" id="PS51752"/>
    </source>
</evidence>
<dbReference type="InterPro" id="IPR036404">
    <property type="entry name" value="Jacalin-like_lectin_dom_sf"/>
</dbReference>
<feature type="signal peptide" evidence="3">
    <location>
        <begin position="1"/>
        <end position="16"/>
    </location>
</feature>
<evidence type="ECO:0000256" key="1">
    <source>
        <dbReference type="ARBA" id="ARBA00022729"/>
    </source>
</evidence>
<keyword evidence="2" id="KW-0430">Lectin</keyword>
<dbReference type="RefSeq" id="XP_007538184.2">
    <property type="nucleotide sequence ID" value="XM_007538122.3"/>
</dbReference>
<dbReference type="PANTHER" id="PTHR33589:SF1">
    <property type="entry name" value="ZYMOGEN GRANULE PROTEIN 16 HOMOLOG B"/>
    <property type="match status" value="1"/>
</dbReference>
<dbReference type="OrthoDB" id="9606821at2759"/>
<name>A0A1S3ANQ8_ERIEU</name>
<keyword evidence="1 3" id="KW-0732">Signal</keyword>
<accession>A0A1S3ANQ8</accession>
<feature type="chain" id="PRO_5010313611" evidence="3">
    <location>
        <begin position="17"/>
        <end position="175"/>
    </location>
</feature>
<dbReference type="PROSITE" id="PS51752">
    <property type="entry name" value="JACALIN_LECTIN"/>
    <property type="match status" value="1"/>
</dbReference>
<keyword evidence="5" id="KW-1185">Reference proteome</keyword>
<dbReference type="GO" id="GO:0030246">
    <property type="term" value="F:carbohydrate binding"/>
    <property type="evidence" value="ECO:0007669"/>
    <property type="project" value="UniProtKB-KW"/>
</dbReference>
<dbReference type="InParanoid" id="A0A1S3ANQ8"/>
<evidence type="ECO:0000313" key="6">
    <source>
        <dbReference type="RefSeq" id="XP_007538184.2"/>
    </source>
</evidence>
<protein>
    <submittedName>
        <fullName evidence="6">Zymogen granule protein 16 homolog B</fullName>
    </submittedName>
</protein>
<reference evidence="6" key="1">
    <citation type="submission" date="2025-08" db="UniProtKB">
        <authorList>
            <consortium name="RefSeq"/>
        </authorList>
    </citation>
    <scope>IDENTIFICATION</scope>
</reference>
<evidence type="ECO:0000256" key="2">
    <source>
        <dbReference type="ARBA" id="ARBA00022734"/>
    </source>
</evidence>
<dbReference type="Proteomes" id="UP001652624">
    <property type="component" value="Chromosome 15"/>
</dbReference>
<dbReference type="InterPro" id="IPR052321">
    <property type="entry name" value="PolyBind_ProtTraffic"/>
</dbReference>
<dbReference type="SUPFAM" id="SSF51101">
    <property type="entry name" value="Mannose-binding lectins"/>
    <property type="match status" value="1"/>
</dbReference>
<gene>
    <name evidence="6" type="primary">ZG16B</name>
</gene>
<sequence>MLLWLCLLLWTGSCWAGEMYGKGTWLGSDFYMPEDNLNDINAIEFYYSAIGILKGFRVRIESYWSEVYCHEGPIRQLLTLEEGEYVVSIEGDFKIYILSLVVTTSWGRRIPFGSREGHKFKSGNPLTGKVLTSLYGHCGPLGISKIGFGWNFPLVQEYDSMTPPSESTSAPSTTS</sequence>
<evidence type="ECO:0000313" key="5">
    <source>
        <dbReference type="Proteomes" id="UP001652624"/>
    </source>
</evidence>
<dbReference type="Pfam" id="PF01419">
    <property type="entry name" value="Jacalin"/>
    <property type="match status" value="1"/>
</dbReference>
<dbReference type="FunCoup" id="A0A1S3ANQ8">
    <property type="interactions" value="41"/>
</dbReference>
<dbReference type="InterPro" id="IPR001229">
    <property type="entry name" value="Jacalin-like_lectin_dom"/>
</dbReference>
<dbReference type="Gene3D" id="2.100.10.30">
    <property type="entry name" value="Jacalin-like lectin domain"/>
    <property type="match status" value="1"/>
</dbReference>
<feature type="domain" description="Jacalin-type lectin" evidence="4">
    <location>
        <begin position="14"/>
        <end position="152"/>
    </location>
</feature>
<organism evidence="5 6">
    <name type="scientific">Erinaceus europaeus</name>
    <name type="common">Western European hedgehog</name>
    <dbReference type="NCBI Taxonomy" id="9365"/>
    <lineage>
        <taxon>Eukaryota</taxon>
        <taxon>Metazoa</taxon>
        <taxon>Chordata</taxon>
        <taxon>Craniata</taxon>
        <taxon>Vertebrata</taxon>
        <taxon>Euteleostomi</taxon>
        <taxon>Mammalia</taxon>
        <taxon>Eutheria</taxon>
        <taxon>Laurasiatheria</taxon>
        <taxon>Eulipotyphla</taxon>
        <taxon>Erinaceidae</taxon>
        <taxon>Erinaceinae</taxon>
        <taxon>Erinaceus</taxon>
    </lineage>
</organism>
<proteinExistence type="predicted"/>